<reference evidence="1 2" key="1">
    <citation type="submission" date="2017-04" db="EMBL/GenBank/DDBJ databases">
        <authorList>
            <person name="Afonso C.L."/>
            <person name="Miller P.J."/>
            <person name="Scott M.A."/>
            <person name="Spackman E."/>
            <person name="Goraichik I."/>
            <person name="Dimitrov K.M."/>
            <person name="Suarez D.L."/>
            <person name="Swayne D.E."/>
        </authorList>
    </citation>
    <scope>NUCLEOTIDE SEQUENCE [LARGE SCALE GENOMIC DNA]</scope>
    <source>
        <strain evidence="1 2">DSM 19625</strain>
    </source>
</reference>
<dbReference type="Proteomes" id="UP000192678">
    <property type="component" value="Unassembled WGS sequence"/>
</dbReference>
<sequence length="389" mass="44295">MDDDKFKKIIESCHLNFLIGSGASRNFFNTLGNVENLLTELLKFPKSDSRDIVEASIKKDYFTKGIKGNVDILDEQLVSEMELVKTRENYHDFLSAVNIILLRRRSTLIGKQANLFTTNMDILLDKSLEELNLEYNDGFSGKLNPVFSTSNYRKSIFQKSPHYENKAELPLFNLFKLHGSVTWSANNDKIVFDKNLDILKRISDISVEGKLIESFEDSEKKAKGIDSLLNEAEFITKDDSVTKFLSAYDEMVIINPTKEKFSTTTTQYTFYELLRMYSNELEKENSVLFVFGFSFADEHIREITKRVANSNPTLLICVFAYDDSAKKDIENKLNLGEFKFGNISVLVAGDLAALNSTRFSSLARDLDDSQFAKKTNDIIVNVSIPPKDN</sequence>
<evidence type="ECO:0000313" key="2">
    <source>
        <dbReference type="Proteomes" id="UP000192678"/>
    </source>
</evidence>
<organism evidence="1 2">
    <name type="scientific">Pedobacter nyackensis</name>
    <dbReference type="NCBI Taxonomy" id="475255"/>
    <lineage>
        <taxon>Bacteria</taxon>
        <taxon>Pseudomonadati</taxon>
        <taxon>Bacteroidota</taxon>
        <taxon>Sphingobacteriia</taxon>
        <taxon>Sphingobacteriales</taxon>
        <taxon>Sphingobacteriaceae</taxon>
        <taxon>Pedobacter</taxon>
    </lineage>
</organism>
<proteinExistence type="predicted"/>
<gene>
    <name evidence="1" type="ORF">SAMN04488101_101641</name>
</gene>
<name>A0A1W2AIJ3_9SPHI</name>
<keyword evidence="2" id="KW-1185">Reference proteome</keyword>
<protein>
    <submittedName>
        <fullName evidence="1">SIR2-like domain-containing protein</fullName>
    </submittedName>
</protein>
<evidence type="ECO:0000313" key="1">
    <source>
        <dbReference type="EMBL" id="SMC60380.1"/>
    </source>
</evidence>
<dbReference type="OrthoDB" id="9808492at2"/>
<dbReference type="STRING" id="475255.SAMN04488101_101641"/>
<dbReference type="EMBL" id="FWYB01000001">
    <property type="protein sequence ID" value="SMC60380.1"/>
    <property type="molecule type" value="Genomic_DNA"/>
</dbReference>
<dbReference type="Pfam" id="PF13289">
    <property type="entry name" value="SIR2_2"/>
    <property type="match status" value="1"/>
</dbReference>
<dbReference type="AlphaFoldDB" id="A0A1W2AIJ3"/>
<dbReference type="RefSeq" id="WP_084287200.1">
    <property type="nucleotide sequence ID" value="NZ_FWYB01000001.1"/>
</dbReference>
<accession>A0A1W2AIJ3</accession>